<feature type="signal peptide" evidence="2">
    <location>
        <begin position="1"/>
        <end position="19"/>
    </location>
</feature>
<dbReference type="AlphaFoldDB" id="A0AAQ4EX79"/>
<dbReference type="EMBL" id="JARKHS020009917">
    <property type="protein sequence ID" value="KAK8779340.1"/>
    <property type="molecule type" value="Genomic_DNA"/>
</dbReference>
<evidence type="ECO:0000256" key="1">
    <source>
        <dbReference type="SAM" id="MobiDB-lite"/>
    </source>
</evidence>
<evidence type="ECO:0000313" key="4">
    <source>
        <dbReference type="Proteomes" id="UP001321473"/>
    </source>
</evidence>
<comment type="caution">
    <text evidence="3">The sequence shown here is derived from an EMBL/GenBank/DDBJ whole genome shotgun (WGS) entry which is preliminary data.</text>
</comment>
<protein>
    <recommendedName>
        <fullName evidence="5">Secreted protein</fullName>
    </recommendedName>
</protein>
<gene>
    <name evidence="3" type="ORF">V5799_019315</name>
</gene>
<keyword evidence="2" id="KW-0732">Signal</keyword>
<sequence length="252" mass="27981">MKCVALLIAVIAYFGHVNADDRHDRQDVVQDPLGHLERDNSPPKGGSNSGSQVNSVTQANNFIDFVFLERMPNLIKDTPGLYPSAPLPPFTFTVEKTAITNRDLVVNVTMGGLKNFDTAVRRFGDCEPREEAGNASITCRLSFDGIAADIFTMTKGDNLLATVKSVTVEAVVRNSTGLFDFTKAPNRPGFVRAFVVQHADFYITPGDNLDLNAIRMSEFTYYIARYLREELQSNLYGSYKKMLDFAFGPMTQ</sequence>
<dbReference type="Proteomes" id="UP001321473">
    <property type="component" value="Unassembled WGS sequence"/>
</dbReference>
<keyword evidence="4" id="KW-1185">Reference proteome</keyword>
<feature type="compositionally biased region" description="Low complexity" evidence="1">
    <location>
        <begin position="42"/>
        <end position="53"/>
    </location>
</feature>
<evidence type="ECO:0000256" key="2">
    <source>
        <dbReference type="SAM" id="SignalP"/>
    </source>
</evidence>
<feature type="chain" id="PRO_5043047321" description="Secreted protein" evidence="2">
    <location>
        <begin position="20"/>
        <end position="252"/>
    </location>
</feature>
<proteinExistence type="predicted"/>
<evidence type="ECO:0008006" key="5">
    <source>
        <dbReference type="Google" id="ProtNLM"/>
    </source>
</evidence>
<accession>A0AAQ4EX79</accession>
<feature type="region of interest" description="Disordered" evidence="1">
    <location>
        <begin position="33"/>
        <end position="53"/>
    </location>
</feature>
<reference evidence="3 4" key="1">
    <citation type="journal article" date="2023" name="Arcadia Sci">
        <title>De novo assembly of a long-read Amblyomma americanum tick genome.</title>
        <authorList>
            <person name="Chou S."/>
            <person name="Poskanzer K.E."/>
            <person name="Rollins M."/>
            <person name="Thuy-Boun P.S."/>
        </authorList>
    </citation>
    <scope>NUCLEOTIDE SEQUENCE [LARGE SCALE GENOMIC DNA]</scope>
    <source>
        <strain evidence="3">F_SG_1</strain>
        <tissue evidence="3">Salivary glands</tissue>
    </source>
</reference>
<name>A0AAQ4EX79_AMBAM</name>
<organism evidence="3 4">
    <name type="scientific">Amblyomma americanum</name>
    <name type="common">Lone star tick</name>
    <dbReference type="NCBI Taxonomy" id="6943"/>
    <lineage>
        <taxon>Eukaryota</taxon>
        <taxon>Metazoa</taxon>
        <taxon>Ecdysozoa</taxon>
        <taxon>Arthropoda</taxon>
        <taxon>Chelicerata</taxon>
        <taxon>Arachnida</taxon>
        <taxon>Acari</taxon>
        <taxon>Parasitiformes</taxon>
        <taxon>Ixodida</taxon>
        <taxon>Ixodoidea</taxon>
        <taxon>Ixodidae</taxon>
        <taxon>Amblyomminae</taxon>
        <taxon>Amblyomma</taxon>
    </lineage>
</organism>
<evidence type="ECO:0000313" key="3">
    <source>
        <dbReference type="EMBL" id="KAK8779340.1"/>
    </source>
</evidence>